<dbReference type="Ensembl" id="ENSSRHT00000044841.1">
    <property type="protein sequence ID" value="ENSSRHP00000043608.1"/>
    <property type="gene ID" value="ENSSRHG00000022083.1"/>
</dbReference>
<dbReference type="Proteomes" id="UP000472270">
    <property type="component" value="Unassembled WGS sequence"/>
</dbReference>
<evidence type="ECO:0000313" key="1">
    <source>
        <dbReference type="Ensembl" id="ENSSRHP00000043608.1"/>
    </source>
</evidence>
<dbReference type="PANTHER" id="PTHR34094">
    <property type="match status" value="1"/>
</dbReference>
<dbReference type="AlphaFoldDB" id="A0A673IX11"/>
<reference evidence="1" key="1">
    <citation type="submission" date="2025-08" db="UniProtKB">
        <authorList>
            <consortium name="Ensembl"/>
        </authorList>
    </citation>
    <scope>IDENTIFICATION</scope>
</reference>
<dbReference type="PANTHER" id="PTHR34094:SF1">
    <property type="entry name" value="PROTEIN FAM185A"/>
    <property type="match status" value="1"/>
</dbReference>
<name>A0A673IX11_9TELE</name>
<protein>
    <recommendedName>
        <fullName evidence="3">Adhesin domain-containing protein</fullName>
    </recommendedName>
</protein>
<sequence length="216" mass="24107">MSFLLHRQLKWLQGCSRLFTRAWISQALRTFSDAPATPKDSNKPIKQWELLVNPFTKVRCNLGCNISIKSLDPHAFPEADRAFISLHVTDANQTPNVDGFHVHYEVQSNELQILADEVDSNVTVELTAPVKCDLHIKTKDTGNVKIQKMESDLFHVHTEGGHCVLESVKGHEVQVQSTGGNITGLQTIHGNVDISTSLDSVSTFMIYITAYTVNCY</sequence>
<keyword evidence="2" id="KW-1185">Reference proteome</keyword>
<dbReference type="Gene3D" id="2.160.20.120">
    <property type="match status" value="1"/>
</dbReference>
<accession>A0A673IX11</accession>
<proteinExistence type="predicted"/>
<organism evidence="1 2">
    <name type="scientific">Sinocyclocheilus rhinocerous</name>
    <dbReference type="NCBI Taxonomy" id="307959"/>
    <lineage>
        <taxon>Eukaryota</taxon>
        <taxon>Metazoa</taxon>
        <taxon>Chordata</taxon>
        <taxon>Craniata</taxon>
        <taxon>Vertebrata</taxon>
        <taxon>Euteleostomi</taxon>
        <taxon>Actinopterygii</taxon>
        <taxon>Neopterygii</taxon>
        <taxon>Teleostei</taxon>
        <taxon>Ostariophysi</taxon>
        <taxon>Cypriniformes</taxon>
        <taxon>Cyprinidae</taxon>
        <taxon>Cyprininae</taxon>
        <taxon>Sinocyclocheilus</taxon>
    </lineage>
</organism>
<evidence type="ECO:0008006" key="3">
    <source>
        <dbReference type="Google" id="ProtNLM"/>
    </source>
</evidence>
<evidence type="ECO:0000313" key="2">
    <source>
        <dbReference type="Proteomes" id="UP000472270"/>
    </source>
</evidence>
<reference evidence="1" key="2">
    <citation type="submission" date="2025-09" db="UniProtKB">
        <authorList>
            <consortium name="Ensembl"/>
        </authorList>
    </citation>
    <scope>IDENTIFICATION</scope>
</reference>